<dbReference type="PANTHER" id="PTHR46558:SF4">
    <property type="entry name" value="DNA-BIDING PHAGE PROTEIN"/>
    <property type="match status" value="1"/>
</dbReference>
<dbReference type="CDD" id="cd00093">
    <property type="entry name" value="HTH_XRE"/>
    <property type="match status" value="1"/>
</dbReference>
<dbReference type="Gene3D" id="1.10.260.40">
    <property type="entry name" value="lambda repressor-like DNA-binding domains"/>
    <property type="match status" value="1"/>
</dbReference>
<proteinExistence type="predicted"/>
<reference evidence="3 4" key="2">
    <citation type="journal article" date="2013" name="PLoS ONE">
        <title>INDIGO - INtegrated Data Warehouse of MIcrobial GenOmes with Examples from the Red Sea Extremophiles.</title>
        <authorList>
            <person name="Alam I."/>
            <person name="Antunes A."/>
            <person name="Kamau A.A."/>
            <person name="Ba Alawi W."/>
            <person name="Kalkatawi M."/>
            <person name="Stingl U."/>
            <person name="Bajic V.B."/>
        </authorList>
    </citation>
    <scope>NUCLEOTIDE SEQUENCE [LARGE SCALE GENOMIC DNA]</scope>
    <source>
        <strain evidence="3 4">SSD-17B</strain>
    </source>
</reference>
<evidence type="ECO:0000313" key="3">
    <source>
        <dbReference type="EMBL" id="ERJ11083.1"/>
    </source>
</evidence>
<dbReference type="InParanoid" id="U2E7A7"/>
<dbReference type="GO" id="GO:0003677">
    <property type="term" value="F:DNA binding"/>
    <property type="evidence" value="ECO:0007669"/>
    <property type="project" value="UniProtKB-KW"/>
</dbReference>
<protein>
    <submittedName>
        <fullName evidence="3">Prophage P1 protein 12 phage transcription regulator</fullName>
    </submittedName>
</protein>
<dbReference type="Proteomes" id="UP000005707">
    <property type="component" value="Unassembled WGS sequence"/>
</dbReference>
<dbReference type="AlphaFoldDB" id="U2E7A7"/>
<comment type="caution">
    <text evidence="3">The sequence shown here is derived from an EMBL/GenBank/DDBJ whole genome shotgun (WGS) entry which is preliminary data.</text>
</comment>
<dbReference type="EMBL" id="AFNU02000017">
    <property type="protein sequence ID" value="ERJ11083.1"/>
    <property type="molecule type" value="Genomic_DNA"/>
</dbReference>
<name>U2E7A7_9MOLU</name>
<accession>U2E7A7</accession>
<reference evidence="3 4" key="1">
    <citation type="journal article" date="2011" name="J. Bacteriol.">
        <title>Genome sequence of Haloplasma contractile, an unusual contractile bacterium from a deep-sea anoxic brine lake.</title>
        <authorList>
            <person name="Antunes A."/>
            <person name="Alam I."/>
            <person name="El Dorry H."/>
            <person name="Siam R."/>
            <person name="Robertson A."/>
            <person name="Bajic V.B."/>
            <person name="Stingl U."/>
        </authorList>
    </citation>
    <scope>NUCLEOTIDE SEQUENCE [LARGE SCALE GENOMIC DNA]</scope>
    <source>
        <strain evidence="3 4">SSD-17B</strain>
    </source>
</reference>
<dbReference type="InterPro" id="IPR010982">
    <property type="entry name" value="Lambda_DNA-bd_dom_sf"/>
</dbReference>
<dbReference type="STRING" id="1033810.HLPCO_002904"/>
<dbReference type="Pfam" id="PF01381">
    <property type="entry name" value="HTH_3"/>
    <property type="match status" value="1"/>
</dbReference>
<dbReference type="eggNOG" id="COG3093">
    <property type="taxonomic scope" value="Bacteria"/>
</dbReference>
<dbReference type="PROSITE" id="PS50943">
    <property type="entry name" value="HTH_CROC1"/>
    <property type="match status" value="1"/>
</dbReference>
<dbReference type="InterPro" id="IPR001387">
    <property type="entry name" value="Cro/C1-type_HTH"/>
</dbReference>
<evidence type="ECO:0000313" key="4">
    <source>
        <dbReference type="Proteomes" id="UP000005707"/>
    </source>
</evidence>
<feature type="domain" description="HTH cro/C1-type" evidence="2">
    <location>
        <begin position="8"/>
        <end position="62"/>
    </location>
</feature>
<dbReference type="OrthoDB" id="2735991at2"/>
<keyword evidence="1" id="KW-0238">DNA-binding</keyword>
<evidence type="ECO:0000256" key="1">
    <source>
        <dbReference type="ARBA" id="ARBA00023125"/>
    </source>
</evidence>
<dbReference type="SMART" id="SM00530">
    <property type="entry name" value="HTH_XRE"/>
    <property type="match status" value="1"/>
</dbReference>
<dbReference type="SUPFAM" id="SSF47413">
    <property type="entry name" value="lambda repressor-like DNA-binding domains"/>
    <property type="match status" value="1"/>
</dbReference>
<evidence type="ECO:0000259" key="2">
    <source>
        <dbReference type="PROSITE" id="PS50943"/>
    </source>
</evidence>
<dbReference type="PANTHER" id="PTHR46558">
    <property type="entry name" value="TRACRIPTIONAL REGULATORY PROTEIN-RELATED-RELATED"/>
    <property type="match status" value="1"/>
</dbReference>
<gene>
    <name evidence="3" type="ORF">HLPCO_002904</name>
</gene>
<keyword evidence="4" id="KW-1185">Reference proteome</keyword>
<dbReference type="RefSeq" id="WP_008824778.1">
    <property type="nucleotide sequence ID" value="NZ_AFNU02000017.1"/>
</dbReference>
<sequence length="105" mass="11993">MKTIHERLKEYRKILGLSQSYVAKQLGVARTTITAIESGQRNVLANELELFSNIYGISVDEILYGRKSEDVETKMFARAFSSLSENDKKEIMNLIDFKNKLKGMS</sequence>
<organism evidence="3 4">
    <name type="scientific">Haloplasma contractile SSD-17B</name>
    <dbReference type="NCBI Taxonomy" id="1033810"/>
    <lineage>
        <taxon>Bacteria</taxon>
        <taxon>Bacillati</taxon>
        <taxon>Mycoplasmatota</taxon>
        <taxon>Mollicutes</taxon>
        <taxon>Haloplasmatales</taxon>
        <taxon>Haloplasmataceae</taxon>
        <taxon>Haloplasma</taxon>
    </lineage>
</organism>